<comment type="caution">
    <text evidence="1">The sequence shown here is derived from an EMBL/GenBank/DDBJ whole genome shotgun (WGS) entry which is preliminary data.</text>
</comment>
<keyword evidence="2" id="KW-1185">Reference proteome</keyword>
<reference evidence="1" key="2">
    <citation type="journal article" date="2019" name="IMA Fungus">
        <title>Genome sequencing and comparison of five Tilletia species to identify candidate genes for the detection of regulated species infecting wheat.</title>
        <authorList>
            <person name="Nguyen H.D.T."/>
            <person name="Sultana T."/>
            <person name="Kesanakurti P."/>
            <person name="Hambleton S."/>
        </authorList>
    </citation>
    <scope>NUCLEOTIDE SEQUENCE</scope>
    <source>
        <strain evidence="1">DAOMC 236416</strain>
    </source>
</reference>
<protein>
    <submittedName>
        <fullName evidence="1">Uncharacterized protein</fullName>
    </submittedName>
</protein>
<organism evidence="1 2">
    <name type="scientific">Tilletia indica</name>
    <dbReference type="NCBI Taxonomy" id="43049"/>
    <lineage>
        <taxon>Eukaryota</taxon>
        <taxon>Fungi</taxon>
        <taxon>Dikarya</taxon>
        <taxon>Basidiomycota</taxon>
        <taxon>Ustilaginomycotina</taxon>
        <taxon>Exobasidiomycetes</taxon>
        <taxon>Tilletiales</taxon>
        <taxon>Tilletiaceae</taxon>
        <taxon>Tilletia</taxon>
    </lineage>
</organism>
<dbReference type="EMBL" id="LWDF02002066">
    <property type="protein sequence ID" value="KAE8236766.1"/>
    <property type="molecule type" value="Genomic_DNA"/>
</dbReference>
<dbReference type="Proteomes" id="UP000077521">
    <property type="component" value="Unassembled WGS sequence"/>
</dbReference>
<dbReference type="AlphaFoldDB" id="A0A8T8SC55"/>
<reference evidence="1" key="1">
    <citation type="submission" date="2016-04" db="EMBL/GenBank/DDBJ databases">
        <authorList>
            <person name="Nguyen H.D."/>
            <person name="Samba Siva P."/>
            <person name="Cullis J."/>
            <person name="Levesque C.A."/>
            <person name="Hambleton S."/>
        </authorList>
    </citation>
    <scope>NUCLEOTIDE SEQUENCE</scope>
    <source>
        <strain evidence="1">DAOMC 236416</strain>
    </source>
</reference>
<name>A0A8T8SC55_9BASI</name>
<evidence type="ECO:0000313" key="1">
    <source>
        <dbReference type="EMBL" id="KAE8236766.1"/>
    </source>
</evidence>
<accession>A0A8T8SC55</accession>
<evidence type="ECO:0000313" key="2">
    <source>
        <dbReference type="Proteomes" id="UP000077521"/>
    </source>
</evidence>
<gene>
    <name evidence="1" type="ORF">A4X13_0g9034</name>
</gene>
<proteinExistence type="predicted"/>
<sequence>MVRQALKSASAVRSDSPTHYFSLDLKSVLSTLQGADNLGLSASLTLLRRLAGCLDAKPLLSLLLASRPQEQHFDTQVSISGRLVSVATRVPTSGVTFLGHHFQVHNLSPSLSLRSRILRIIPSHDSTAGPKSTGRDYGNYRPPSSAAIDEDSLRFNVHGRPVEQAGYVYSTLLRSSIESPSRTRLLPEDLPQDVAVQYADGSSAKNRTSRTVTLTICCSEYCVPDVKLFIIPLTTYRIFSASLGSFDSVSASTSCIFASASMFTANPWNKPTTKSTFRIPTNAQFEPLLLHRQQGLWPRLQALYNLLLISRALLYPRSKRMRRSTSSVLTSVLQLLLKPHLPARTPTSVSTLVLYLNQLYSLLCSLSLDLRCTLPRCLDLDSKSLLISRLPSQPTLRY</sequence>